<dbReference type="InterPro" id="IPR043504">
    <property type="entry name" value="Peptidase_S1_PA_chymotrypsin"/>
</dbReference>
<feature type="non-terminal residue" evidence="5">
    <location>
        <position position="365"/>
    </location>
</feature>
<evidence type="ECO:0000256" key="1">
    <source>
        <dbReference type="ARBA" id="ARBA00023157"/>
    </source>
</evidence>
<evidence type="ECO:0000313" key="5">
    <source>
        <dbReference type="EMBL" id="CAL4112026.1"/>
    </source>
</evidence>
<dbReference type="SUPFAM" id="SSF56436">
    <property type="entry name" value="C-type lectin-like"/>
    <property type="match status" value="1"/>
</dbReference>
<proteinExistence type="inferred from homology"/>
<comment type="similarity">
    <text evidence="2">Belongs to the peptidase S1 family. CLIP subfamily.</text>
</comment>
<dbReference type="SMART" id="SM00020">
    <property type="entry name" value="Tryp_SPc"/>
    <property type="match status" value="1"/>
</dbReference>
<dbReference type="PANTHER" id="PTHR24256">
    <property type="entry name" value="TRYPTASE-RELATED"/>
    <property type="match status" value="1"/>
</dbReference>
<dbReference type="Proteomes" id="UP001497623">
    <property type="component" value="Unassembled WGS sequence"/>
</dbReference>
<dbReference type="InterPro" id="IPR001254">
    <property type="entry name" value="Trypsin_dom"/>
</dbReference>
<evidence type="ECO:0000256" key="2">
    <source>
        <dbReference type="ARBA" id="ARBA00024195"/>
    </source>
</evidence>
<keyword evidence="3" id="KW-0720">Serine protease</keyword>
<name>A0AAV2R235_MEGNR</name>
<evidence type="ECO:0000259" key="4">
    <source>
        <dbReference type="PROSITE" id="PS50240"/>
    </source>
</evidence>
<dbReference type="InterPro" id="IPR016187">
    <property type="entry name" value="CTDL_fold"/>
</dbReference>
<evidence type="ECO:0000256" key="3">
    <source>
        <dbReference type="RuleBase" id="RU363034"/>
    </source>
</evidence>
<dbReference type="InterPro" id="IPR009003">
    <property type="entry name" value="Peptidase_S1_PA"/>
</dbReference>
<reference evidence="5 6" key="1">
    <citation type="submission" date="2024-05" db="EMBL/GenBank/DDBJ databases">
        <authorList>
            <person name="Wallberg A."/>
        </authorList>
    </citation>
    <scope>NUCLEOTIDE SEQUENCE [LARGE SCALE GENOMIC DNA]</scope>
</reference>
<keyword evidence="6" id="KW-1185">Reference proteome</keyword>
<dbReference type="GO" id="GO:0004252">
    <property type="term" value="F:serine-type endopeptidase activity"/>
    <property type="evidence" value="ECO:0007669"/>
    <property type="project" value="InterPro"/>
</dbReference>
<dbReference type="PROSITE" id="PS50240">
    <property type="entry name" value="TRYPSIN_DOM"/>
    <property type="match status" value="1"/>
</dbReference>
<dbReference type="PROSITE" id="PS00135">
    <property type="entry name" value="TRYPSIN_SER"/>
    <property type="match status" value="1"/>
</dbReference>
<comment type="caution">
    <text evidence="5">The sequence shown here is derived from an EMBL/GenBank/DDBJ whole genome shotgun (WGS) entry which is preliminary data.</text>
</comment>
<keyword evidence="1" id="KW-1015">Disulfide bond</keyword>
<dbReference type="PROSITE" id="PS00134">
    <property type="entry name" value="TRYPSIN_HIS"/>
    <property type="match status" value="1"/>
</dbReference>
<dbReference type="Pfam" id="PF00089">
    <property type="entry name" value="Trypsin"/>
    <property type="match status" value="1"/>
</dbReference>
<dbReference type="Gene3D" id="2.40.10.10">
    <property type="entry name" value="Trypsin-like serine proteases"/>
    <property type="match status" value="2"/>
</dbReference>
<sequence length="365" mass="40748">MFKRSLGLGIYLFCMSINNQVLGVRRGCGSFAAVSDVIVDDRIRDNNSPLMDMGGTAALYNSNMDLNSVTQICGASLITDRYLLTAAHCVSDNNRSFSISLGREDLNKRNVDNEYGIQAVYIHPAYYSTADDYNDIAILKTENKVQYSNKIWPFCLPDSNQVYNDFMPVQIAGWGNVNQSYKPSIIQTAFVKLVKNDRCESVWRQHAPDNYALVAKYQYPQGLSNKLLCAGRQGVDACRGDSGGPMSYQNTDGHNTVIGVISNGLPCPIDPLLPGFYTNIGHYIDWINEMIGFPQPSLAPATSNFRCPDGFFRPDGSKECFKFFNDVKRHWYDAKSKCAEEGLKSAKPSEVVSVALRKYLLDTYE</sequence>
<dbReference type="InterPro" id="IPR001314">
    <property type="entry name" value="Peptidase_S1A"/>
</dbReference>
<keyword evidence="3" id="KW-0378">Hydrolase</keyword>
<dbReference type="AlphaFoldDB" id="A0AAV2R235"/>
<dbReference type="InterPro" id="IPR018114">
    <property type="entry name" value="TRYPSIN_HIS"/>
</dbReference>
<dbReference type="FunFam" id="2.40.10.10:FF:000068">
    <property type="entry name" value="transmembrane protease serine 2"/>
    <property type="match status" value="1"/>
</dbReference>
<dbReference type="CDD" id="cd00190">
    <property type="entry name" value="Tryp_SPc"/>
    <property type="match status" value="1"/>
</dbReference>
<feature type="domain" description="Peptidase S1" evidence="4">
    <location>
        <begin position="38"/>
        <end position="292"/>
    </location>
</feature>
<accession>A0AAV2R235</accession>
<keyword evidence="3" id="KW-0645">Protease</keyword>
<gene>
    <name evidence="5" type="ORF">MNOR_LOCUS19772</name>
</gene>
<organism evidence="5 6">
    <name type="scientific">Meganyctiphanes norvegica</name>
    <name type="common">Northern krill</name>
    <name type="synonym">Thysanopoda norvegica</name>
    <dbReference type="NCBI Taxonomy" id="48144"/>
    <lineage>
        <taxon>Eukaryota</taxon>
        <taxon>Metazoa</taxon>
        <taxon>Ecdysozoa</taxon>
        <taxon>Arthropoda</taxon>
        <taxon>Crustacea</taxon>
        <taxon>Multicrustacea</taxon>
        <taxon>Malacostraca</taxon>
        <taxon>Eumalacostraca</taxon>
        <taxon>Eucarida</taxon>
        <taxon>Euphausiacea</taxon>
        <taxon>Euphausiidae</taxon>
        <taxon>Meganyctiphanes</taxon>
    </lineage>
</organism>
<dbReference type="InterPro" id="IPR051487">
    <property type="entry name" value="Ser/Thr_Proteases_Immune/Dev"/>
</dbReference>
<protein>
    <recommendedName>
        <fullName evidence="4">Peptidase S1 domain-containing protein</fullName>
    </recommendedName>
</protein>
<dbReference type="EMBL" id="CAXKWB010014880">
    <property type="protein sequence ID" value="CAL4112026.1"/>
    <property type="molecule type" value="Genomic_DNA"/>
</dbReference>
<dbReference type="SUPFAM" id="SSF50494">
    <property type="entry name" value="Trypsin-like serine proteases"/>
    <property type="match status" value="1"/>
</dbReference>
<evidence type="ECO:0000313" key="6">
    <source>
        <dbReference type="Proteomes" id="UP001497623"/>
    </source>
</evidence>
<dbReference type="GO" id="GO:0006508">
    <property type="term" value="P:proteolysis"/>
    <property type="evidence" value="ECO:0007669"/>
    <property type="project" value="UniProtKB-KW"/>
</dbReference>
<dbReference type="InterPro" id="IPR033116">
    <property type="entry name" value="TRYPSIN_SER"/>
</dbReference>
<dbReference type="PRINTS" id="PR00722">
    <property type="entry name" value="CHYMOTRYPSIN"/>
</dbReference>